<dbReference type="GO" id="GO:0016887">
    <property type="term" value="F:ATP hydrolysis activity"/>
    <property type="evidence" value="ECO:0007669"/>
    <property type="project" value="InterPro"/>
</dbReference>
<evidence type="ECO:0000259" key="2">
    <source>
        <dbReference type="Pfam" id="PF13476"/>
    </source>
</evidence>
<protein>
    <submittedName>
        <fullName evidence="3">AAA family ATPase</fullName>
    </submittedName>
</protein>
<feature type="domain" description="Rad50/SbcC-type AAA" evidence="2">
    <location>
        <begin position="8"/>
        <end position="98"/>
    </location>
</feature>
<evidence type="ECO:0000256" key="1">
    <source>
        <dbReference type="SAM" id="Coils"/>
    </source>
</evidence>
<keyword evidence="1" id="KW-0175">Coiled coil</keyword>
<dbReference type="Pfam" id="PF13476">
    <property type="entry name" value="AAA_23"/>
    <property type="match status" value="1"/>
</dbReference>
<feature type="coiled-coil region" evidence="1">
    <location>
        <begin position="409"/>
        <end position="478"/>
    </location>
</feature>
<reference evidence="3" key="1">
    <citation type="submission" date="2024-06" db="EMBL/GenBank/DDBJ databases">
        <authorList>
            <person name="Li T."/>
            <person name="Gao R."/>
        </authorList>
    </citation>
    <scope>NUCLEOTIDE SEQUENCE</scope>
    <source>
        <strain evidence="3">ZPR3</strain>
        <plasmid evidence="3">unnamed3</plasmid>
    </source>
</reference>
<name>A0AAU7S5N7_9HYPH</name>
<dbReference type="GO" id="GO:0006302">
    <property type="term" value="P:double-strand break repair"/>
    <property type="evidence" value="ECO:0007669"/>
    <property type="project" value="InterPro"/>
</dbReference>
<dbReference type="Gene3D" id="3.40.50.300">
    <property type="entry name" value="P-loop containing nucleotide triphosphate hydrolases"/>
    <property type="match status" value="2"/>
</dbReference>
<dbReference type="PANTHER" id="PTHR32114">
    <property type="entry name" value="ABC TRANSPORTER ABCH.3"/>
    <property type="match status" value="1"/>
</dbReference>
<gene>
    <name evidence="3" type="ORF">ABM479_33365</name>
</gene>
<dbReference type="AlphaFoldDB" id="A0AAU7S5N7"/>
<dbReference type="InterPro" id="IPR027417">
    <property type="entry name" value="P-loop_NTPase"/>
</dbReference>
<dbReference type="EMBL" id="CP157963">
    <property type="protein sequence ID" value="XBT97788.1"/>
    <property type="molecule type" value="Genomic_DNA"/>
</dbReference>
<proteinExistence type="predicted"/>
<organism evidence="3">
    <name type="scientific">Rhizobium sp. ZPR3</name>
    <dbReference type="NCBI Taxonomy" id="3158967"/>
    <lineage>
        <taxon>Bacteria</taxon>
        <taxon>Pseudomonadati</taxon>
        <taxon>Pseudomonadota</taxon>
        <taxon>Alphaproteobacteria</taxon>
        <taxon>Hyphomicrobiales</taxon>
        <taxon>Rhizobiaceae</taxon>
        <taxon>Rhizobium/Agrobacterium group</taxon>
        <taxon>Rhizobium</taxon>
    </lineage>
</organism>
<keyword evidence="3" id="KW-0614">Plasmid</keyword>
<dbReference type="RefSeq" id="WP_349963020.1">
    <property type="nucleotide sequence ID" value="NZ_CP157963.1"/>
</dbReference>
<dbReference type="InterPro" id="IPR038729">
    <property type="entry name" value="Rad50/SbcC_AAA"/>
</dbReference>
<evidence type="ECO:0000313" key="3">
    <source>
        <dbReference type="EMBL" id="XBT97788.1"/>
    </source>
</evidence>
<feature type="coiled-coil region" evidence="1">
    <location>
        <begin position="679"/>
        <end position="741"/>
    </location>
</feature>
<geneLocation type="plasmid" evidence="3">
    <name>unnamed3</name>
</geneLocation>
<dbReference type="PANTHER" id="PTHR32114:SF2">
    <property type="entry name" value="ABC TRANSPORTER ABCH.3"/>
    <property type="match status" value="1"/>
</dbReference>
<sequence length="1044" mass="111876">MSEIFLSRIAIQDFRTFGDFAIDIPAAPGLVLLTGTNGLGKSSFFDAIEWGLTNKIRRFEPYINKGRKKLVEKDYLTRRGAEPGSHSVALTFSDGDAVERTATGGTAMADIVAQLARPDRRTINDLGTYLALTHFLGQAAQQRFTSRDPQDQWQALKGPSGIDRLERIRAGLRGRPTIAAFTRRLDAEQGVVATLDREIADWQGWMGRLERLRAAARATGVLTADEVAARIDQLENDLQWLASSQPLSVTSEGLGQRLAALGDRIGEALRVTGERKATLEGLSALPAQFLVSQAEGRLDHPSLVRLRSVISDARARLDLASPLVGSTSAAVTAQTAAIATIDQNIAVLDAARTDLARRAQLAELISTEQQDRTSLTGAIAEHRMMIVDADAKISQHGKASAEVARLRSLAASARALNEAMADCQELERESGAAESALAYGREAAVRAASELVPLETQLADLDSKIADAERERAEADRHASAVSAALSQLASHIHEDETNCPVCQTPFEPGALKALADAAASGSDHRLAQADDALEALRSTRPALGDGIRRLRGVVAAVDGLERVARTAADAVTNARASIAQTLATAPESDLTTLAAARARDADSALAAAEAALELLSANAAAATEQRSSVAADLDELIARDNQLGARVEQYQAEDRACADRIAARNLSNATIGDIEARLTAERERGEDARARLAQLSEAATSASADVQREQAALDLAQRDLAAAEAARTTSEQAAQQMQQRWARAGLNDIPSQAEYDRGLSAIEAVLASLRSLAERQLVLGRENEDALLQSEMDEIAASMRATGGDDGARDPAAYLAALKIKLEAARTAVKLTTTARSAVNRYSEDLQKQADDFSARVLDPLNAVIDDFNEAMLSTPGESIQFKADTRVDATSFGMALRYREKVANAIETKKDLPPQVVLSEGQLAANGFSILCAASTAYPWSRWRALLLDDPLQHNDIIHTAAFVDVMRNMVELNGYQLIMSSHDRGESEFIARKFDAAGLACSTVLLTAPSDKGVVWNPPEYNKAARLILRTDAHPPSVSNA</sequence>
<feature type="coiled-coil region" evidence="1">
    <location>
        <begin position="599"/>
        <end position="654"/>
    </location>
</feature>
<accession>A0AAU7S5N7</accession>
<dbReference type="SUPFAM" id="SSF52540">
    <property type="entry name" value="P-loop containing nucleoside triphosphate hydrolases"/>
    <property type="match status" value="1"/>
</dbReference>